<evidence type="ECO:0008006" key="4">
    <source>
        <dbReference type="Google" id="ProtNLM"/>
    </source>
</evidence>
<dbReference type="EMBL" id="JAIQCV010000004">
    <property type="protein sequence ID" value="KAH1108047.1"/>
    <property type="molecule type" value="Genomic_DNA"/>
</dbReference>
<evidence type="ECO:0000313" key="3">
    <source>
        <dbReference type="Proteomes" id="UP000828251"/>
    </source>
</evidence>
<accession>A0A9D3W4D0</accession>
<protein>
    <recommendedName>
        <fullName evidence="4">Secreted protein</fullName>
    </recommendedName>
</protein>
<dbReference type="AlphaFoldDB" id="A0A9D3W4D0"/>
<comment type="caution">
    <text evidence="2">The sequence shown here is derived from an EMBL/GenBank/DDBJ whole genome shotgun (WGS) entry which is preliminary data.</text>
</comment>
<name>A0A9D3W4D0_9ROSI</name>
<keyword evidence="1" id="KW-0732">Signal</keyword>
<keyword evidence="3" id="KW-1185">Reference proteome</keyword>
<feature type="chain" id="PRO_5039279129" description="Secreted protein" evidence="1">
    <location>
        <begin position="16"/>
        <end position="76"/>
    </location>
</feature>
<sequence>MLVIWLFLELSMSKGSSNKGKAVVPVHSGHVASALKYKRRKVSAIWNLSPRCGRVTAPNFGSSELITVDRSGQGKW</sequence>
<organism evidence="2 3">
    <name type="scientific">Gossypium stocksii</name>
    <dbReference type="NCBI Taxonomy" id="47602"/>
    <lineage>
        <taxon>Eukaryota</taxon>
        <taxon>Viridiplantae</taxon>
        <taxon>Streptophyta</taxon>
        <taxon>Embryophyta</taxon>
        <taxon>Tracheophyta</taxon>
        <taxon>Spermatophyta</taxon>
        <taxon>Magnoliopsida</taxon>
        <taxon>eudicotyledons</taxon>
        <taxon>Gunneridae</taxon>
        <taxon>Pentapetalae</taxon>
        <taxon>rosids</taxon>
        <taxon>malvids</taxon>
        <taxon>Malvales</taxon>
        <taxon>Malvaceae</taxon>
        <taxon>Malvoideae</taxon>
        <taxon>Gossypium</taxon>
    </lineage>
</organism>
<dbReference type="Proteomes" id="UP000828251">
    <property type="component" value="Unassembled WGS sequence"/>
</dbReference>
<gene>
    <name evidence="2" type="ORF">J1N35_011815</name>
</gene>
<proteinExistence type="predicted"/>
<feature type="signal peptide" evidence="1">
    <location>
        <begin position="1"/>
        <end position="15"/>
    </location>
</feature>
<reference evidence="2 3" key="1">
    <citation type="journal article" date="2021" name="Plant Biotechnol. J.">
        <title>Multi-omics assisted identification of the key and species-specific regulatory components of drought-tolerant mechanisms in Gossypium stocksii.</title>
        <authorList>
            <person name="Yu D."/>
            <person name="Ke L."/>
            <person name="Zhang D."/>
            <person name="Wu Y."/>
            <person name="Sun Y."/>
            <person name="Mei J."/>
            <person name="Sun J."/>
            <person name="Sun Y."/>
        </authorList>
    </citation>
    <scope>NUCLEOTIDE SEQUENCE [LARGE SCALE GENOMIC DNA]</scope>
    <source>
        <strain evidence="3">cv. E1</strain>
        <tissue evidence="2">Leaf</tissue>
    </source>
</reference>
<evidence type="ECO:0000256" key="1">
    <source>
        <dbReference type="SAM" id="SignalP"/>
    </source>
</evidence>
<evidence type="ECO:0000313" key="2">
    <source>
        <dbReference type="EMBL" id="KAH1108047.1"/>
    </source>
</evidence>